<feature type="transmembrane region" description="Helical" evidence="1">
    <location>
        <begin position="48"/>
        <end position="70"/>
    </location>
</feature>
<dbReference type="EMBL" id="JBBNAE010000001">
    <property type="protein sequence ID" value="KAK9153102.1"/>
    <property type="molecule type" value="Genomic_DNA"/>
</dbReference>
<sequence length="121" mass="13768">MKTTIYNILSPNPNHKTNSHKLQFLSLTLSDYLGIFISIVNMPRLTPILVLTILFVVLLITSSTEARIIVRYKKNMEETKTKMKMALDNEDYSAALTTNKIYKARFRDRLLVSVPSPGVGH</sequence>
<dbReference type="AlphaFoldDB" id="A0AAP0KIC3"/>
<evidence type="ECO:0000256" key="1">
    <source>
        <dbReference type="SAM" id="Phobius"/>
    </source>
</evidence>
<dbReference type="Proteomes" id="UP001417504">
    <property type="component" value="Unassembled WGS sequence"/>
</dbReference>
<feature type="transmembrane region" description="Helical" evidence="1">
    <location>
        <begin position="24"/>
        <end position="42"/>
    </location>
</feature>
<organism evidence="2 3">
    <name type="scientific">Stephania japonica</name>
    <dbReference type="NCBI Taxonomy" id="461633"/>
    <lineage>
        <taxon>Eukaryota</taxon>
        <taxon>Viridiplantae</taxon>
        <taxon>Streptophyta</taxon>
        <taxon>Embryophyta</taxon>
        <taxon>Tracheophyta</taxon>
        <taxon>Spermatophyta</taxon>
        <taxon>Magnoliopsida</taxon>
        <taxon>Ranunculales</taxon>
        <taxon>Menispermaceae</taxon>
        <taxon>Menispermoideae</taxon>
        <taxon>Cissampelideae</taxon>
        <taxon>Stephania</taxon>
    </lineage>
</organism>
<keyword evidence="3" id="KW-1185">Reference proteome</keyword>
<keyword evidence="1" id="KW-1133">Transmembrane helix</keyword>
<protein>
    <submittedName>
        <fullName evidence="2">Uncharacterized protein</fullName>
    </submittedName>
</protein>
<evidence type="ECO:0000313" key="3">
    <source>
        <dbReference type="Proteomes" id="UP001417504"/>
    </source>
</evidence>
<keyword evidence="1" id="KW-0472">Membrane</keyword>
<comment type="caution">
    <text evidence="2">The sequence shown here is derived from an EMBL/GenBank/DDBJ whole genome shotgun (WGS) entry which is preliminary data.</text>
</comment>
<keyword evidence="1" id="KW-0812">Transmembrane</keyword>
<gene>
    <name evidence="2" type="ORF">Sjap_000582</name>
</gene>
<proteinExistence type="predicted"/>
<name>A0AAP0KIC3_9MAGN</name>
<accession>A0AAP0KIC3</accession>
<evidence type="ECO:0000313" key="2">
    <source>
        <dbReference type="EMBL" id="KAK9153102.1"/>
    </source>
</evidence>
<reference evidence="2 3" key="1">
    <citation type="submission" date="2024-01" db="EMBL/GenBank/DDBJ databases">
        <title>Genome assemblies of Stephania.</title>
        <authorList>
            <person name="Yang L."/>
        </authorList>
    </citation>
    <scope>NUCLEOTIDE SEQUENCE [LARGE SCALE GENOMIC DNA]</scope>
    <source>
        <strain evidence="2">QJT</strain>
        <tissue evidence="2">Leaf</tissue>
    </source>
</reference>